<dbReference type="EMBL" id="CP133647">
    <property type="protein sequence ID" value="WNH03690.1"/>
    <property type="molecule type" value="Genomic_DNA"/>
</dbReference>
<organism evidence="2 3">
    <name type="scientific">Xenorhabdus griffiniae</name>
    <dbReference type="NCBI Taxonomy" id="351672"/>
    <lineage>
        <taxon>Bacteria</taxon>
        <taxon>Pseudomonadati</taxon>
        <taxon>Pseudomonadota</taxon>
        <taxon>Gammaproteobacteria</taxon>
        <taxon>Enterobacterales</taxon>
        <taxon>Morganellaceae</taxon>
        <taxon>Xenorhabdus</taxon>
    </lineage>
</organism>
<accession>A0ABY9XMB0</accession>
<gene>
    <name evidence="2" type="ORF">QL112_008455</name>
</gene>
<proteinExistence type="predicted"/>
<evidence type="ECO:0000313" key="2">
    <source>
        <dbReference type="EMBL" id="WNH03690.1"/>
    </source>
</evidence>
<sequence length="84" mass="9874">MKDNLESIFDNFFGELERKQREKKRENFWSNREPKQRMTKQERDTINVFSSFIPAINGAPSKEQVSTKPNSRRRLASGNVTARV</sequence>
<evidence type="ECO:0000256" key="1">
    <source>
        <dbReference type="SAM" id="MobiDB-lite"/>
    </source>
</evidence>
<name>A0ABY9XMB0_9GAMM</name>
<evidence type="ECO:0000313" key="3">
    <source>
        <dbReference type="Proteomes" id="UP001300348"/>
    </source>
</evidence>
<keyword evidence="3" id="KW-1185">Reference proteome</keyword>
<dbReference type="GeneID" id="88855582"/>
<reference evidence="2 3" key="1">
    <citation type="journal article" date="2023" name="Access Microbiol">
        <title>The genome of a steinernematid-associated Pseudomonas piscis bacterium encodes the biosynthesis of insect toxins.</title>
        <authorList>
            <person name="Awori R.M."/>
            <person name="Hendre P."/>
            <person name="Amugune N.O."/>
        </authorList>
    </citation>
    <scope>NUCLEOTIDE SEQUENCE [LARGE SCALE GENOMIC DNA]</scope>
    <source>
        <strain evidence="2 3">97</strain>
    </source>
</reference>
<dbReference type="RefSeq" id="WP_189761184.1">
    <property type="nucleotide sequence ID" value="NZ_CAWPOC010000066.1"/>
</dbReference>
<protein>
    <submittedName>
        <fullName evidence="2">Uncharacterized protein</fullName>
    </submittedName>
</protein>
<feature type="region of interest" description="Disordered" evidence="1">
    <location>
        <begin position="59"/>
        <end position="84"/>
    </location>
</feature>
<dbReference type="Proteomes" id="UP001300348">
    <property type="component" value="Chromosome"/>
</dbReference>